<evidence type="ECO:0000313" key="3">
    <source>
        <dbReference type="Proteomes" id="UP000567293"/>
    </source>
</evidence>
<feature type="region of interest" description="Disordered" evidence="1">
    <location>
        <begin position="13"/>
        <end position="112"/>
    </location>
</feature>
<sequence>MVLSFAFAGAQQCRAQEQTQQSQDQLQVHPPGPKQSVAEAARQERARKQDQQTRAKHVYTAEDLKREHILVPQDRAELEARKNQQPAAPADGASGRTAAQAASPSANSADAPLGEIARRLRREKESQQLQRSAEFPLPFADAPVLASPKPLTQPLLPFVTVAPPTQVVPAPRVVARPFVKRS</sequence>
<evidence type="ECO:0000256" key="1">
    <source>
        <dbReference type="SAM" id="MobiDB-lite"/>
    </source>
</evidence>
<accession>A0A7V8SVC7</accession>
<feature type="compositionally biased region" description="Basic and acidic residues" evidence="1">
    <location>
        <begin position="41"/>
        <end position="82"/>
    </location>
</feature>
<keyword evidence="3" id="KW-1185">Reference proteome</keyword>
<dbReference type="Proteomes" id="UP000567293">
    <property type="component" value="Unassembled WGS sequence"/>
</dbReference>
<comment type="caution">
    <text evidence="2">The sequence shown here is derived from an EMBL/GenBank/DDBJ whole genome shotgun (WGS) entry which is preliminary data.</text>
</comment>
<organism evidence="2 3">
    <name type="scientific">Candidatus Acidiferrum panamense</name>
    <dbReference type="NCBI Taxonomy" id="2741543"/>
    <lineage>
        <taxon>Bacteria</taxon>
        <taxon>Pseudomonadati</taxon>
        <taxon>Acidobacteriota</taxon>
        <taxon>Terriglobia</taxon>
        <taxon>Candidatus Acidiferrales</taxon>
        <taxon>Candidatus Acidiferrum</taxon>
    </lineage>
</organism>
<dbReference type="AlphaFoldDB" id="A0A7V8SVC7"/>
<proteinExistence type="predicted"/>
<evidence type="ECO:0000313" key="2">
    <source>
        <dbReference type="EMBL" id="MBA0083714.1"/>
    </source>
</evidence>
<name>A0A7V8SVC7_9BACT</name>
<protein>
    <submittedName>
        <fullName evidence="2">Uncharacterized protein</fullName>
    </submittedName>
</protein>
<dbReference type="EMBL" id="JACDQQ010000185">
    <property type="protein sequence ID" value="MBA0083714.1"/>
    <property type="molecule type" value="Genomic_DNA"/>
</dbReference>
<feature type="compositionally biased region" description="Low complexity" evidence="1">
    <location>
        <begin position="98"/>
        <end position="111"/>
    </location>
</feature>
<gene>
    <name evidence="2" type="ORF">HRJ53_01840</name>
</gene>
<reference evidence="2" key="1">
    <citation type="submission" date="2020-06" db="EMBL/GenBank/DDBJ databases">
        <title>Legume-microbial interactions unlock mineral nutrients during tropical forest succession.</title>
        <authorList>
            <person name="Epihov D.Z."/>
        </authorList>
    </citation>
    <scope>NUCLEOTIDE SEQUENCE [LARGE SCALE GENOMIC DNA]</scope>
    <source>
        <strain evidence="2">Pan2503</strain>
    </source>
</reference>
<feature type="compositionally biased region" description="Low complexity" evidence="1">
    <location>
        <begin position="13"/>
        <end position="27"/>
    </location>
</feature>
<feature type="non-terminal residue" evidence="2">
    <location>
        <position position="182"/>
    </location>
</feature>